<sequence length="263" mass="30419">MLYRGSLITWQFKYEVFHFSAYLWCTSTAQFDVSIYGVCTPLQQQYIRQCAVELKQLGAFGETPTTTALIWDHLRRTSKEYFVQMCNAYRRFEQCILPYKRQCWYVEPIKGELAVSSEALAFACLDGFYGENIQSDQILHSRLYFLGMLNNWDCLIRVLTMGEVTECENRMAKDAKVLMTQTQDTGFYNAPDLASCRALQEFVSCIRYPIQGQCGEDAWQHVREAAQRQARVYLPYCILAGCHPNSSLSLLLLCAALLYLFYM</sequence>
<reference evidence="1" key="1">
    <citation type="submission" date="2014-01" db="EMBL/GenBank/DDBJ databases">
        <authorList>
            <person name="Aslett M."/>
        </authorList>
    </citation>
    <scope>NUCLEOTIDE SEQUENCE</scope>
</reference>
<proteinExistence type="predicted"/>
<dbReference type="PANTHER" id="PTHR37431">
    <property type="entry name" value="PROTEIN CBG06927"/>
    <property type="match status" value="1"/>
</dbReference>
<dbReference type="EMBL" id="HG806254">
    <property type="protein sequence ID" value="CDW58024.1"/>
    <property type="molecule type" value="Genomic_DNA"/>
</dbReference>
<name>A0A077ZDU7_TRITR</name>
<keyword evidence="1" id="KW-0413">Isomerase</keyword>
<organism evidence="1 2">
    <name type="scientific">Trichuris trichiura</name>
    <name type="common">Whipworm</name>
    <name type="synonym">Trichocephalus trichiurus</name>
    <dbReference type="NCBI Taxonomy" id="36087"/>
    <lineage>
        <taxon>Eukaryota</taxon>
        <taxon>Metazoa</taxon>
        <taxon>Ecdysozoa</taxon>
        <taxon>Nematoda</taxon>
        <taxon>Enoplea</taxon>
        <taxon>Dorylaimia</taxon>
        <taxon>Trichinellida</taxon>
        <taxon>Trichuridae</taxon>
        <taxon>Trichuris</taxon>
    </lineage>
</organism>
<gene>
    <name evidence="1" type="ORF">TTRE_0000632501</name>
</gene>
<evidence type="ECO:0000313" key="2">
    <source>
        <dbReference type="Proteomes" id="UP000030665"/>
    </source>
</evidence>
<keyword evidence="2" id="KW-1185">Reference proteome</keyword>
<evidence type="ECO:0000313" key="1">
    <source>
        <dbReference type="EMBL" id="CDW58024.1"/>
    </source>
</evidence>
<dbReference type="PANTHER" id="PTHR37431:SF7">
    <property type="entry name" value="DUF19 DOMAIN-CONTAINING PROTEIN"/>
    <property type="match status" value="1"/>
</dbReference>
<dbReference type="AlphaFoldDB" id="A0A077ZDU7"/>
<reference evidence="1" key="2">
    <citation type="submission" date="2014-03" db="EMBL/GenBank/DDBJ databases">
        <title>The whipworm genome and dual-species transcriptomics of an intimate host-pathogen interaction.</title>
        <authorList>
            <person name="Foth B.J."/>
            <person name="Tsai I.J."/>
            <person name="Reid A.J."/>
            <person name="Bancroft A.J."/>
            <person name="Nichol S."/>
            <person name="Tracey A."/>
            <person name="Holroyd N."/>
            <person name="Cotton J.A."/>
            <person name="Stanley E.J."/>
            <person name="Zarowiecki M."/>
            <person name="Liu J.Z."/>
            <person name="Huckvale T."/>
            <person name="Cooper P.J."/>
            <person name="Grencis R.K."/>
            <person name="Berriman M."/>
        </authorList>
    </citation>
    <scope>NUCLEOTIDE SEQUENCE [LARGE SCALE GENOMIC DNA]</scope>
</reference>
<protein>
    <submittedName>
        <fullName evidence="1">DNA topoisomerase 2 alpha</fullName>
    </submittedName>
</protein>
<dbReference type="OrthoDB" id="5913413at2759"/>
<dbReference type="GO" id="GO:0016853">
    <property type="term" value="F:isomerase activity"/>
    <property type="evidence" value="ECO:0007669"/>
    <property type="project" value="UniProtKB-KW"/>
</dbReference>
<dbReference type="Proteomes" id="UP000030665">
    <property type="component" value="Unassembled WGS sequence"/>
</dbReference>
<accession>A0A077ZDU7</accession>